<sequence length="400" mass="46712">MVKGQLIRPQKWLIGKTSDKCGDFSKADILKASGIDRYIEKYSRSCRAEIEKIDKKRFREKDDRSYLTKLFIGSYEETAKQSKNLQSKLDKIKEKSDEELNNSDRRSLKDYDRDIKNYNSFLKRNEDIYKSCKLSEEYLIPSGSEAERVAFSHLKKYARKDADSEVDKAYKKLVQDQEFQNWFKGKFAKEGVWASDTEINQLHKAVCGNRAEEIPFAYFREGYDYGLYDYDNNGDRIAKARGIFIIRKSGYERVKSGHLPLDHWMTLIPKDQFAPEKLQKDELTDFNKIYQAIIAGQDKRLRTNKGNRKDIAKINEYILENPKSKSTLALQLLKKHKEVGIDNQNKELMADIYKATRSVYKFSRSDATWVNNTSTLFEYVKNKDNKKSRSVAIYNALTPV</sequence>
<evidence type="ECO:0000256" key="1">
    <source>
        <dbReference type="SAM" id="Coils"/>
    </source>
</evidence>
<protein>
    <submittedName>
        <fullName evidence="2">Uncharacterized protein</fullName>
    </submittedName>
</protein>
<name>A0ABX2ZZT2_9GAMM</name>
<proteinExistence type="predicted"/>
<keyword evidence="3" id="KW-1185">Reference proteome</keyword>
<gene>
    <name evidence="2" type="ORF">BGC07_03120</name>
</gene>
<evidence type="ECO:0000313" key="2">
    <source>
        <dbReference type="EMBL" id="ODN42121.1"/>
    </source>
</evidence>
<evidence type="ECO:0000313" key="3">
    <source>
        <dbReference type="Proteomes" id="UP000094329"/>
    </source>
</evidence>
<comment type="caution">
    <text evidence="2">The sequence shown here is derived from an EMBL/GenBank/DDBJ whole genome shotgun (WGS) entry which is preliminary data.</text>
</comment>
<feature type="coiled-coil region" evidence="1">
    <location>
        <begin position="75"/>
        <end position="102"/>
    </location>
</feature>
<reference evidence="2 3" key="1">
    <citation type="submission" date="2016-08" db="EMBL/GenBank/DDBJ databases">
        <title>Draft genome sequence of Candidatus Piscirickettsia litoralis, from seawater.</title>
        <authorList>
            <person name="Wan X."/>
            <person name="Lee A.J."/>
            <person name="Hou S."/>
            <person name="Donachie S.P."/>
        </authorList>
    </citation>
    <scope>NUCLEOTIDE SEQUENCE [LARGE SCALE GENOMIC DNA]</scope>
    <source>
        <strain evidence="2 3">Y2</strain>
    </source>
</reference>
<dbReference type="Proteomes" id="UP000094329">
    <property type="component" value="Unassembled WGS sequence"/>
</dbReference>
<organism evidence="2 3">
    <name type="scientific">Piscirickettsia litoralis</name>
    <dbReference type="NCBI Taxonomy" id="1891921"/>
    <lineage>
        <taxon>Bacteria</taxon>
        <taxon>Pseudomonadati</taxon>
        <taxon>Pseudomonadota</taxon>
        <taxon>Gammaproteobacteria</taxon>
        <taxon>Thiotrichales</taxon>
        <taxon>Piscirickettsiaceae</taxon>
        <taxon>Piscirickettsia</taxon>
    </lineage>
</organism>
<keyword evidence="1" id="KW-0175">Coiled coil</keyword>
<accession>A0ABX2ZZT2</accession>
<dbReference type="EMBL" id="MDTU01000001">
    <property type="protein sequence ID" value="ODN42121.1"/>
    <property type="molecule type" value="Genomic_DNA"/>
</dbReference>